<keyword evidence="1" id="KW-0732">Signal</keyword>
<accession>A0ABT0YFJ9</accession>
<comment type="caution">
    <text evidence="2">The sequence shown here is derived from an EMBL/GenBank/DDBJ whole genome shotgun (WGS) entry which is preliminary data.</text>
</comment>
<keyword evidence="3" id="KW-1185">Reference proteome</keyword>
<organism evidence="2 3">
    <name type="scientific">Paractinoplanes hotanensis</name>
    <dbReference type="NCBI Taxonomy" id="2906497"/>
    <lineage>
        <taxon>Bacteria</taxon>
        <taxon>Bacillati</taxon>
        <taxon>Actinomycetota</taxon>
        <taxon>Actinomycetes</taxon>
        <taxon>Micromonosporales</taxon>
        <taxon>Micromonosporaceae</taxon>
        <taxon>Paractinoplanes</taxon>
    </lineage>
</organism>
<dbReference type="RefSeq" id="WP_251804041.1">
    <property type="nucleotide sequence ID" value="NZ_JAMQOL010000075.1"/>
</dbReference>
<evidence type="ECO:0000313" key="3">
    <source>
        <dbReference type="Proteomes" id="UP001523216"/>
    </source>
</evidence>
<proteinExistence type="predicted"/>
<protein>
    <recommendedName>
        <fullName evidence="4">Secreted protein</fullName>
    </recommendedName>
</protein>
<sequence length="128" mass="12964">MTKSAVAGIAGAAVLSTAVVTGAASPAFAAMGKGRVQICAVGNYGSYLSFVGNRPLFATYVAAPGQCVKADIPVGTTRISVFGLWSSGNSFEMGAFLASASDDPGWKVYTSGSTANGGATRSWWANRN</sequence>
<evidence type="ECO:0008006" key="4">
    <source>
        <dbReference type="Google" id="ProtNLM"/>
    </source>
</evidence>
<name>A0ABT0YFJ9_9ACTN</name>
<gene>
    <name evidence="2" type="ORF">LXN57_42825</name>
</gene>
<feature type="chain" id="PRO_5045172536" description="Secreted protein" evidence="1">
    <location>
        <begin position="30"/>
        <end position="128"/>
    </location>
</feature>
<feature type="signal peptide" evidence="1">
    <location>
        <begin position="1"/>
        <end position="29"/>
    </location>
</feature>
<evidence type="ECO:0000313" key="2">
    <source>
        <dbReference type="EMBL" id="MCM4084288.1"/>
    </source>
</evidence>
<dbReference type="EMBL" id="JAMQOL010000075">
    <property type="protein sequence ID" value="MCM4084288.1"/>
    <property type="molecule type" value="Genomic_DNA"/>
</dbReference>
<evidence type="ECO:0000256" key="1">
    <source>
        <dbReference type="SAM" id="SignalP"/>
    </source>
</evidence>
<reference evidence="2 3" key="1">
    <citation type="submission" date="2022-06" db="EMBL/GenBank/DDBJ databases">
        <title>Actinoplanes abujensis sp. nov., isolated from Nigerian arid soil.</title>
        <authorList>
            <person name="Ding P."/>
        </authorList>
    </citation>
    <scope>NUCLEOTIDE SEQUENCE [LARGE SCALE GENOMIC DNA]</scope>
    <source>
        <strain evidence="3">TRM88002</strain>
    </source>
</reference>
<dbReference type="Proteomes" id="UP001523216">
    <property type="component" value="Unassembled WGS sequence"/>
</dbReference>